<keyword evidence="11" id="KW-0520">NAD</keyword>
<evidence type="ECO:0000256" key="12">
    <source>
        <dbReference type="ARBA" id="ARBA00023034"/>
    </source>
</evidence>
<dbReference type="GO" id="GO:0000139">
    <property type="term" value="C:Golgi membrane"/>
    <property type="evidence" value="ECO:0007669"/>
    <property type="project" value="UniProtKB-SubCell"/>
</dbReference>
<proteinExistence type="inferred from homology"/>
<comment type="function">
    <text evidence="16">Catalyzes the NAD-dependent decarboxylation of UDP-glucuronic acid to UDP-xylose. Necessary for the biosynthesis of the core tetrasaccharide in glycosaminoglycan biosynthesis.</text>
</comment>
<keyword evidence="15" id="KW-0456">Lyase</keyword>
<name>A0AAX6FM19_IRIPA</name>
<dbReference type="GO" id="GO:0042732">
    <property type="term" value="P:D-xylose metabolic process"/>
    <property type="evidence" value="ECO:0007669"/>
    <property type="project" value="InterPro"/>
</dbReference>
<reference evidence="21" key="1">
    <citation type="journal article" date="2023" name="GigaByte">
        <title>Genome assembly of the bearded iris, Iris pallida Lam.</title>
        <authorList>
            <person name="Bruccoleri R.E."/>
            <person name="Oakeley E.J."/>
            <person name="Faust A.M.E."/>
            <person name="Altorfer M."/>
            <person name="Dessus-Babus S."/>
            <person name="Burckhardt D."/>
            <person name="Oertli M."/>
            <person name="Naumann U."/>
            <person name="Petersen F."/>
            <person name="Wong J."/>
        </authorList>
    </citation>
    <scope>NUCLEOTIDE SEQUENCE</scope>
    <source>
        <strain evidence="21">GSM-AAB239-AS_SAM_17_03QT</strain>
    </source>
</reference>
<comment type="caution">
    <text evidence="21">The sequence shown here is derived from an EMBL/GenBank/DDBJ whole genome shotgun (WGS) entry which is preliminary data.</text>
</comment>
<gene>
    <name evidence="21" type="ORF">M6B38_411265</name>
</gene>
<dbReference type="AlphaFoldDB" id="A0AAX6FM19"/>
<evidence type="ECO:0000256" key="8">
    <source>
        <dbReference type="ARBA" id="ARBA00022793"/>
    </source>
</evidence>
<evidence type="ECO:0000256" key="17">
    <source>
        <dbReference type="ARBA" id="ARBA00031585"/>
    </source>
</evidence>
<reference evidence="21" key="2">
    <citation type="submission" date="2023-04" db="EMBL/GenBank/DDBJ databases">
        <authorList>
            <person name="Bruccoleri R.E."/>
            <person name="Oakeley E.J."/>
            <person name="Faust A.-M."/>
            <person name="Dessus-Babus S."/>
            <person name="Altorfer M."/>
            <person name="Burckhardt D."/>
            <person name="Oertli M."/>
            <person name="Naumann U."/>
            <person name="Petersen F."/>
            <person name="Wong J."/>
        </authorList>
    </citation>
    <scope>NUCLEOTIDE SEQUENCE</scope>
    <source>
        <strain evidence="21">GSM-AAB239-AS_SAM_17_03QT</strain>
        <tissue evidence="21">Leaf</tissue>
    </source>
</reference>
<dbReference type="Proteomes" id="UP001140949">
    <property type="component" value="Unassembled WGS sequence"/>
</dbReference>
<evidence type="ECO:0000313" key="21">
    <source>
        <dbReference type="EMBL" id="KAJ6817436.1"/>
    </source>
</evidence>
<dbReference type="Pfam" id="PF16363">
    <property type="entry name" value="GDP_Man_Dehyd"/>
    <property type="match status" value="1"/>
</dbReference>
<protein>
    <recommendedName>
        <fullName evidence="6">UDP-glucuronic acid decarboxylase 1</fullName>
        <ecNumber evidence="5">4.1.1.35</ecNumber>
    </recommendedName>
    <alternativeName>
        <fullName evidence="17">UDP-glucuronate decarboxylase 1</fullName>
    </alternativeName>
</protein>
<comment type="cofactor">
    <cofactor evidence="1">
        <name>NAD(+)</name>
        <dbReference type="ChEBI" id="CHEBI:57540"/>
    </cofactor>
</comment>
<dbReference type="FunFam" id="3.40.50.720:FF:000065">
    <property type="entry name" value="UDP-glucuronic acid decarboxylase 1"/>
    <property type="match status" value="1"/>
</dbReference>
<dbReference type="PANTHER" id="PTHR43078">
    <property type="entry name" value="UDP-GLUCURONIC ACID DECARBOXYLASE-RELATED"/>
    <property type="match status" value="1"/>
</dbReference>
<accession>A0AAX6FM19</accession>
<evidence type="ECO:0000256" key="16">
    <source>
        <dbReference type="ARBA" id="ARBA00025005"/>
    </source>
</evidence>
<evidence type="ECO:0000256" key="18">
    <source>
        <dbReference type="ARBA" id="ARBA00037859"/>
    </source>
</evidence>
<evidence type="ECO:0000256" key="11">
    <source>
        <dbReference type="ARBA" id="ARBA00023027"/>
    </source>
</evidence>
<dbReference type="EC" id="4.1.1.35" evidence="5"/>
<evidence type="ECO:0000256" key="5">
    <source>
        <dbReference type="ARBA" id="ARBA00012290"/>
    </source>
</evidence>
<dbReference type="SUPFAM" id="SSF51735">
    <property type="entry name" value="NAD(P)-binding Rossmann-fold domains"/>
    <property type="match status" value="1"/>
</dbReference>
<evidence type="ECO:0000256" key="3">
    <source>
        <dbReference type="ARBA" id="ARBA00005100"/>
    </source>
</evidence>
<comment type="subcellular location">
    <subcellularLocation>
        <location evidence="2">Golgi apparatus membrane</location>
        <topology evidence="2">Single-pass type II membrane protein</topology>
    </subcellularLocation>
    <subcellularLocation>
        <location evidence="18">Golgi apparatus</location>
        <location evidence="18">Golgi stack membrane</location>
    </subcellularLocation>
</comment>
<feature type="domain" description="NAD(P)-binding" evidence="20">
    <location>
        <begin position="29"/>
        <end position="134"/>
    </location>
</feature>
<evidence type="ECO:0000256" key="14">
    <source>
        <dbReference type="ARBA" id="ARBA00023180"/>
    </source>
</evidence>
<keyword evidence="13" id="KW-0472">Membrane</keyword>
<dbReference type="GO" id="GO:0048040">
    <property type="term" value="F:UDP-glucuronate decarboxylase activity"/>
    <property type="evidence" value="ECO:0007669"/>
    <property type="project" value="UniProtKB-EC"/>
</dbReference>
<comment type="similarity">
    <text evidence="4">Belongs to the NAD(P)-dependent epimerase/dehydratase family. UDP-glucuronic acid decarboxylase subfamily.</text>
</comment>
<dbReference type="EMBL" id="JANAVB010027994">
    <property type="protein sequence ID" value="KAJ6817436.1"/>
    <property type="molecule type" value="Genomic_DNA"/>
</dbReference>
<keyword evidence="14" id="KW-0325">Glycoprotein</keyword>
<evidence type="ECO:0000256" key="7">
    <source>
        <dbReference type="ARBA" id="ARBA00022692"/>
    </source>
</evidence>
<organism evidence="21 22">
    <name type="scientific">Iris pallida</name>
    <name type="common">Sweet iris</name>
    <dbReference type="NCBI Taxonomy" id="29817"/>
    <lineage>
        <taxon>Eukaryota</taxon>
        <taxon>Viridiplantae</taxon>
        <taxon>Streptophyta</taxon>
        <taxon>Embryophyta</taxon>
        <taxon>Tracheophyta</taxon>
        <taxon>Spermatophyta</taxon>
        <taxon>Magnoliopsida</taxon>
        <taxon>Liliopsida</taxon>
        <taxon>Asparagales</taxon>
        <taxon>Iridaceae</taxon>
        <taxon>Iridoideae</taxon>
        <taxon>Irideae</taxon>
        <taxon>Iris</taxon>
    </lineage>
</organism>
<dbReference type="GO" id="GO:0070403">
    <property type="term" value="F:NAD+ binding"/>
    <property type="evidence" value="ECO:0007669"/>
    <property type="project" value="InterPro"/>
</dbReference>
<evidence type="ECO:0000256" key="6">
    <source>
        <dbReference type="ARBA" id="ARBA00018816"/>
    </source>
</evidence>
<evidence type="ECO:0000256" key="19">
    <source>
        <dbReference type="ARBA" id="ARBA00049410"/>
    </source>
</evidence>
<comment type="catalytic activity">
    <reaction evidence="19">
        <text>UDP-alpha-D-glucuronate + H(+) = UDP-alpha-D-xylose + CO2</text>
        <dbReference type="Rhea" id="RHEA:23916"/>
        <dbReference type="ChEBI" id="CHEBI:15378"/>
        <dbReference type="ChEBI" id="CHEBI:16526"/>
        <dbReference type="ChEBI" id="CHEBI:57632"/>
        <dbReference type="ChEBI" id="CHEBI:58052"/>
        <dbReference type="EC" id="4.1.1.35"/>
    </reaction>
    <physiologicalReaction direction="left-to-right" evidence="19">
        <dbReference type="Rhea" id="RHEA:23917"/>
    </physiologicalReaction>
</comment>
<keyword evidence="10" id="KW-1133">Transmembrane helix</keyword>
<dbReference type="PANTHER" id="PTHR43078:SF49">
    <property type="entry name" value="UDP-GLUCURONIC ACID DECARBOXYLASE 3-RELATED"/>
    <property type="match status" value="1"/>
</dbReference>
<comment type="pathway">
    <text evidence="3">Nucleotide-sugar biosynthesis; UDP-alpha-D-xylose biosynthesis; UDP-alpha-D-xylose from UDP-alpha-D-glucuronate: step 1/1.</text>
</comment>
<evidence type="ECO:0000256" key="15">
    <source>
        <dbReference type="ARBA" id="ARBA00023239"/>
    </source>
</evidence>
<evidence type="ECO:0000313" key="22">
    <source>
        <dbReference type="Proteomes" id="UP001140949"/>
    </source>
</evidence>
<evidence type="ECO:0000256" key="2">
    <source>
        <dbReference type="ARBA" id="ARBA00004323"/>
    </source>
</evidence>
<evidence type="ECO:0000259" key="20">
    <source>
        <dbReference type="Pfam" id="PF16363"/>
    </source>
</evidence>
<keyword evidence="9" id="KW-0735">Signal-anchor</keyword>
<evidence type="ECO:0000256" key="1">
    <source>
        <dbReference type="ARBA" id="ARBA00001911"/>
    </source>
</evidence>
<keyword evidence="12" id="KW-0333">Golgi apparatus</keyword>
<evidence type="ECO:0000256" key="9">
    <source>
        <dbReference type="ARBA" id="ARBA00022968"/>
    </source>
</evidence>
<dbReference type="InterPro" id="IPR016040">
    <property type="entry name" value="NAD(P)-bd_dom"/>
</dbReference>
<keyword evidence="8" id="KW-0210">Decarboxylase</keyword>
<dbReference type="GO" id="GO:0032580">
    <property type="term" value="C:Golgi cisterna membrane"/>
    <property type="evidence" value="ECO:0007669"/>
    <property type="project" value="UniProtKB-SubCell"/>
</dbReference>
<sequence>MAGNDSAKKAPSPSPLRNSKFFQSNMRILVTGGAGFIGSHLVDRLMENEKNEVIVADNYFTGSKDNLSKWIGHPRFELIRHDVTETLLVEVDRIYHLACPASPIFYKYNPVKTIKTNVIGTLNMLGLAKRVGARICSRQLLRFMVILLSTLRRRNIGAMLIPLVLGVAMMRVSEWQKL</sequence>
<evidence type="ECO:0000256" key="10">
    <source>
        <dbReference type="ARBA" id="ARBA00022989"/>
    </source>
</evidence>
<evidence type="ECO:0000256" key="4">
    <source>
        <dbReference type="ARBA" id="ARBA00007505"/>
    </source>
</evidence>
<dbReference type="Gene3D" id="3.40.50.720">
    <property type="entry name" value="NAD(P)-binding Rossmann-like Domain"/>
    <property type="match status" value="1"/>
</dbReference>
<keyword evidence="22" id="KW-1185">Reference proteome</keyword>
<keyword evidence="7" id="KW-0812">Transmembrane</keyword>
<evidence type="ECO:0000256" key="13">
    <source>
        <dbReference type="ARBA" id="ARBA00023136"/>
    </source>
</evidence>
<dbReference type="InterPro" id="IPR044516">
    <property type="entry name" value="UXS-like"/>
</dbReference>
<dbReference type="InterPro" id="IPR036291">
    <property type="entry name" value="NAD(P)-bd_dom_sf"/>
</dbReference>